<dbReference type="Gene3D" id="3.30.160.60">
    <property type="entry name" value="Classic Zinc Finger"/>
    <property type="match status" value="1"/>
</dbReference>
<feature type="region of interest" description="Disordered" evidence="1">
    <location>
        <begin position="1"/>
        <end position="21"/>
    </location>
</feature>
<proteinExistence type="predicted"/>
<feature type="region of interest" description="Disordered" evidence="1">
    <location>
        <begin position="83"/>
        <end position="125"/>
    </location>
</feature>
<dbReference type="PANTHER" id="PTHR25462:SF296">
    <property type="entry name" value="MEIOTIC P26, ISOFORM F"/>
    <property type="match status" value="1"/>
</dbReference>
<dbReference type="AlphaFoldDB" id="G0U7R2"/>
<dbReference type="PANTHER" id="PTHR25462">
    <property type="entry name" value="BONUS, ISOFORM C-RELATED"/>
    <property type="match status" value="1"/>
</dbReference>
<dbReference type="EMBL" id="HE573026">
    <property type="protein sequence ID" value="CCC51920.1"/>
    <property type="molecule type" value="Genomic_DNA"/>
</dbReference>
<accession>G0U7R2</accession>
<gene>
    <name evidence="2" type="ORF">TVY486_1009650</name>
</gene>
<evidence type="ECO:0000256" key="1">
    <source>
        <dbReference type="SAM" id="MobiDB-lite"/>
    </source>
</evidence>
<evidence type="ECO:0000313" key="2">
    <source>
        <dbReference type="EMBL" id="CCC51920.1"/>
    </source>
</evidence>
<dbReference type="SUPFAM" id="SSF57845">
    <property type="entry name" value="B-box zinc-binding domain"/>
    <property type="match status" value="1"/>
</dbReference>
<organism evidence="2">
    <name type="scientific">Trypanosoma vivax (strain Y486)</name>
    <dbReference type="NCBI Taxonomy" id="1055687"/>
    <lineage>
        <taxon>Eukaryota</taxon>
        <taxon>Discoba</taxon>
        <taxon>Euglenozoa</taxon>
        <taxon>Kinetoplastea</taxon>
        <taxon>Metakinetoplastina</taxon>
        <taxon>Trypanosomatida</taxon>
        <taxon>Trypanosomatidae</taxon>
        <taxon>Trypanosoma</taxon>
        <taxon>Duttonella</taxon>
    </lineage>
</organism>
<reference evidence="2" key="1">
    <citation type="journal article" date="2012" name="Proc. Natl. Acad. Sci. U.S.A.">
        <title>Antigenic diversity is generated by distinct evolutionary mechanisms in African trypanosome species.</title>
        <authorList>
            <person name="Jackson A.P."/>
            <person name="Berry A."/>
            <person name="Aslett M."/>
            <person name="Allison H.C."/>
            <person name="Burton P."/>
            <person name="Vavrova-Anderson J."/>
            <person name="Brown R."/>
            <person name="Browne H."/>
            <person name="Corton N."/>
            <person name="Hauser H."/>
            <person name="Gamble J."/>
            <person name="Gilderthorp R."/>
            <person name="Marcello L."/>
            <person name="McQuillan J."/>
            <person name="Otto T.D."/>
            <person name="Quail M.A."/>
            <person name="Sanders M.J."/>
            <person name="van Tonder A."/>
            <person name="Ginger M.L."/>
            <person name="Field M.C."/>
            <person name="Barry J.D."/>
            <person name="Hertz-Fowler C."/>
            <person name="Berriman M."/>
        </authorList>
    </citation>
    <scope>NUCLEOTIDE SEQUENCE</scope>
    <source>
        <strain evidence="2">Y486</strain>
    </source>
</reference>
<sequence length="631" mass="67905">MSATCTATARHSDSPVPLSSLPSVWGEQMVRVSSGSECGVSKTHVVSDLESIETRRRHLWEQLKYFTPIDEVCGTWSHHCNPASETQSSAPHAASSPGKSLHSVGPTEHEGDGDSPLQIEKPLENGKFNSGVLSGHVACCKSASPEPTAPSPGAGWCTTTWGRGTEPTRATVGTMAVCSASRARETKCTSRRLDNIVPAGSSAGSLSFQPRCAYSVPCSVYPHLQAEFWCSLCDVLVSSRCHVTGTHKDHPFIPLQEAAEKHLHELRALSTECDHQFRVAQDTVRNLEQCKSRIRESAKEGEKALGEYYQRILSSLSAWYNQLKLTMQQDTKGQLEAINTSVQRTTTLMEYYKEQRNSCTTLLMSPPPCGDGEVELWSLRVMDLVSRLRSDKCKPDSLPFLTVPRVKSTFGESTCKDLLTVLNVPLDAGVANAHKATFSRESASRGAVGVSFTLKMTDEANKRGALIYSGSTLTRSHDALPIHALVCASHTLTEGVAAWEVRADRVGGNTPGRILAGVLLAGSGGDGVVCDGRRVVGPSAGESRIVPEGLQWPHNGATLRFVIALQVHLRSLVIYSGDIVVASIPLPHTPCGWIPAFSVLSAEDQITVVPLSAARAMELLAGAMGDPNVIH</sequence>
<name>G0U7R2_TRYVY</name>
<dbReference type="InterPro" id="IPR047153">
    <property type="entry name" value="TRIM45/56/19-like"/>
</dbReference>
<dbReference type="VEuPathDB" id="TriTrypDB:TvY486_1009650"/>
<dbReference type="CDD" id="cd00021">
    <property type="entry name" value="Bbox_SF"/>
    <property type="match status" value="1"/>
</dbReference>
<protein>
    <submittedName>
        <fullName evidence="2">Uncharacterized protein</fullName>
    </submittedName>
</protein>